<protein>
    <submittedName>
        <fullName evidence="2">Cytochrome oxidase maturation protein Cbb3</fullName>
    </submittedName>
</protein>
<dbReference type="RefSeq" id="WP_058021505.1">
    <property type="nucleotide sequence ID" value="NZ_CP013189.1"/>
</dbReference>
<dbReference type="GO" id="GO:0042840">
    <property type="term" value="P:D-glucuronate catabolic process"/>
    <property type="evidence" value="ECO:0007669"/>
    <property type="project" value="TreeGrafter"/>
</dbReference>
<dbReference type="STRING" id="1249552.PS2015_1363"/>
<dbReference type="InterPro" id="IPR002123">
    <property type="entry name" value="Plipid/glycerol_acylTrfase"/>
</dbReference>
<dbReference type="PANTHER" id="PTHR30068:SF3">
    <property type="entry name" value="PHOSPHOLIPID_GLYCEROL ACYLTRANSFERASE DOMAIN-CONTAINING PROTEIN"/>
    <property type="match status" value="1"/>
</dbReference>
<organism evidence="2 3">
    <name type="scientific">Pseudohongiella spirulinae</name>
    <dbReference type="NCBI Taxonomy" id="1249552"/>
    <lineage>
        <taxon>Bacteria</taxon>
        <taxon>Pseudomonadati</taxon>
        <taxon>Pseudomonadota</taxon>
        <taxon>Gammaproteobacteria</taxon>
        <taxon>Pseudomonadales</taxon>
        <taxon>Pseudohongiellaceae</taxon>
        <taxon>Pseudohongiella</taxon>
    </lineage>
</organism>
<keyword evidence="3" id="KW-1185">Reference proteome</keyword>
<proteinExistence type="predicted"/>
<dbReference type="SUPFAM" id="SSF69593">
    <property type="entry name" value="Glycerol-3-phosphate (1)-acyltransferase"/>
    <property type="match status" value="1"/>
</dbReference>
<evidence type="ECO:0000259" key="1">
    <source>
        <dbReference type="SMART" id="SM00563"/>
    </source>
</evidence>
<sequence length="392" mass="44512">MTDTPLDDPFHDIRPYNDDEIRPVLDNLLSDDGFVSSISQFNYPRFYRFFPTLLKSLARRKLRQQLKDVNSVASMQDVIAGYMDQMIERTTTELTHSGLDGLSKSRSYLFISNHRDIAMDPAFVNYMLYHAGFETLYIAIGDNLLKKPFVTDLMRLNKSFIVKRSLKGRELLKSSRQLSEYIHHCVGQHRNVWIAQREGRAKDGLDRTETALLKMLAMARRGEGLAAALNQLHIVPVSISYEFDPCDSLKADELHQKQTTGAFVKTDQSDIQSIVTGMVGFKGRVHVAFGEPLDLDSDDDELAARAIDAQVIRNYRLHTTNVLALQQLRAMPDNDLPVLSDEGEQLLADFAVDRQVADRFNQRIAAMPAEIRPLALRMYANPVLSRFADQAF</sequence>
<evidence type="ECO:0000313" key="2">
    <source>
        <dbReference type="EMBL" id="ALO46020.1"/>
    </source>
</evidence>
<name>A0A0S2KD59_9GAMM</name>
<dbReference type="SMART" id="SM00563">
    <property type="entry name" value="PlsC"/>
    <property type="match status" value="1"/>
</dbReference>
<dbReference type="KEGG" id="pspi:PS2015_1363"/>
<evidence type="ECO:0000313" key="3">
    <source>
        <dbReference type="Proteomes" id="UP000065641"/>
    </source>
</evidence>
<dbReference type="Proteomes" id="UP000065641">
    <property type="component" value="Chromosome"/>
</dbReference>
<reference evidence="2 3" key="1">
    <citation type="submission" date="2015-11" db="EMBL/GenBank/DDBJ databases">
        <authorList>
            <person name="Zhang Y."/>
            <person name="Guo Z."/>
        </authorList>
    </citation>
    <scope>NUCLEOTIDE SEQUENCE [LARGE SCALE GENOMIC DNA]</scope>
    <source>
        <strain evidence="2 3">KCTC 32221</strain>
    </source>
</reference>
<accession>A0A0S2KD59</accession>
<dbReference type="AlphaFoldDB" id="A0A0S2KD59"/>
<dbReference type="OrthoDB" id="1078132at2"/>
<dbReference type="PANTHER" id="PTHR30068">
    <property type="entry name" value="URONATE ISOMERASE"/>
    <property type="match status" value="1"/>
</dbReference>
<dbReference type="GO" id="GO:0016746">
    <property type="term" value="F:acyltransferase activity"/>
    <property type="evidence" value="ECO:0007669"/>
    <property type="project" value="InterPro"/>
</dbReference>
<dbReference type="GO" id="GO:0019698">
    <property type="term" value="P:D-galacturonate catabolic process"/>
    <property type="evidence" value="ECO:0007669"/>
    <property type="project" value="TreeGrafter"/>
</dbReference>
<feature type="domain" description="Phospholipid/glycerol acyltransferase" evidence="1">
    <location>
        <begin position="108"/>
        <end position="242"/>
    </location>
</feature>
<gene>
    <name evidence="2" type="ORF">PS2015_1363</name>
</gene>
<dbReference type="EMBL" id="CP013189">
    <property type="protein sequence ID" value="ALO46020.1"/>
    <property type="molecule type" value="Genomic_DNA"/>
</dbReference>
<dbReference type="Pfam" id="PF01553">
    <property type="entry name" value="Acyltransferase"/>
    <property type="match status" value="1"/>
</dbReference>